<dbReference type="InterPro" id="IPR036259">
    <property type="entry name" value="MFS_trans_sf"/>
</dbReference>
<protein>
    <submittedName>
        <fullName evidence="7">Peptide/nitrate transporter</fullName>
    </submittedName>
</protein>
<evidence type="ECO:0000256" key="6">
    <source>
        <dbReference type="SAM" id="Phobius"/>
    </source>
</evidence>
<accession>A0AAP0BZE0</accession>
<dbReference type="SUPFAM" id="SSF103473">
    <property type="entry name" value="MFS general substrate transporter"/>
    <property type="match status" value="1"/>
</dbReference>
<evidence type="ECO:0000313" key="7">
    <source>
        <dbReference type="EMBL" id="KAK8953927.1"/>
    </source>
</evidence>
<sequence length="519" mass="57156">MDGPLYRPMVASIERFAYKGVSSNLVTYLTGGCVRMSSSAAAKTVAGWNGVTSMLPLLTSVLVDSYWDRYSTIKSSSLLYILGLVGLTSWALLDAWLPIYSLFIPLYLISIGQSGYNPSLQAFGADQLELEEDQTSCKQEEETKKKSSFFQWWYFGVCAGSLLGNSTMSYVQDNLGWGLGFSIPAVAMAISVAFFMSGSHFYLHKEVKVRKRPLDRIVNNAKASMLRLLASKISVPSQTDEFVELELQGKSLITDDFNGNKSSTWDSADPSIDKEPAGIARVILRLLPIWLLLLMFAVIFQLPATFFTNQGTAMKRSIGRSAILIPPAMLQSSITISIVLLMPLYDRLIIPLSRLITGENRGITILQRIGIGMLLSILAMAVAALVETKRAELSRGEAAAEEQLSIFWLLPQYILLGVSDVFTVVGMQEFFYGQVPEGMRTVGIGLYLSVFGVGSFVGGLLISAVEAVTAGGEGLGWFSDDMREARLYNYYWFLAGMASLSFVLFVFLSKFYRDGSCMK</sequence>
<comment type="subcellular location">
    <subcellularLocation>
        <location evidence="1">Membrane</location>
        <topology evidence="1">Multi-pass membrane protein</topology>
    </subcellularLocation>
</comment>
<evidence type="ECO:0000256" key="3">
    <source>
        <dbReference type="ARBA" id="ARBA00022692"/>
    </source>
</evidence>
<evidence type="ECO:0000256" key="5">
    <source>
        <dbReference type="ARBA" id="ARBA00023136"/>
    </source>
</evidence>
<feature type="transmembrane region" description="Helical" evidence="6">
    <location>
        <begin position="446"/>
        <end position="470"/>
    </location>
</feature>
<dbReference type="PANTHER" id="PTHR11654">
    <property type="entry name" value="OLIGOPEPTIDE TRANSPORTER-RELATED"/>
    <property type="match status" value="1"/>
</dbReference>
<keyword evidence="4 6" id="KW-1133">Transmembrane helix</keyword>
<dbReference type="AlphaFoldDB" id="A0AAP0BZE0"/>
<keyword evidence="5 6" id="KW-0472">Membrane</keyword>
<feature type="transmembrane region" description="Helical" evidence="6">
    <location>
        <begin position="490"/>
        <end position="512"/>
    </location>
</feature>
<evidence type="ECO:0000313" key="8">
    <source>
        <dbReference type="Proteomes" id="UP001418222"/>
    </source>
</evidence>
<dbReference type="Proteomes" id="UP001418222">
    <property type="component" value="Unassembled WGS sequence"/>
</dbReference>
<organism evidence="7 8">
    <name type="scientific">Platanthera zijinensis</name>
    <dbReference type="NCBI Taxonomy" id="2320716"/>
    <lineage>
        <taxon>Eukaryota</taxon>
        <taxon>Viridiplantae</taxon>
        <taxon>Streptophyta</taxon>
        <taxon>Embryophyta</taxon>
        <taxon>Tracheophyta</taxon>
        <taxon>Spermatophyta</taxon>
        <taxon>Magnoliopsida</taxon>
        <taxon>Liliopsida</taxon>
        <taxon>Asparagales</taxon>
        <taxon>Orchidaceae</taxon>
        <taxon>Orchidoideae</taxon>
        <taxon>Orchideae</taxon>
        <taxon>Orchidinae</taxon>
        <taxon>Platanthera</taxon>
    </lineage>
</organism>
<gene>
    <name evidence="7" type="ORF">KSP39_PZI002548</name>
</gene>
<evidence type="ECO:0000256" key="4">
    <source>
        <dbReference type="ARBA" id="ARBA00022989"/>
    </source>
</evidence>
<comment type="caution">
    <text evidence="7">The sequence shown here is derived from an EMBL/GenBank/DDBJ whole genome shotgun (WGS) entry which is preliminary data.</text>
</comment>
<name>A0AAP0BZE0_9ASPA</name>
<dbReference type="GO" id="GO:0016020">
    <property type="term" value="C:membrane"/>
    <property type="evidence" value="ECO:0007669"/>
    <property type="project" value="UniProtKB-SubCell"/>
</dbReference>
<feature type="transmembrane region" description="Helical" evidence="6">
    <location>
        <begin position="365"/>
        <end position="386"/>
    </location>
</feature>
<dbReference type="EMBL" id="JBBWWQ010000002">
    <property type="protein sequence ID" value="KAK8953927.1"/>
    <property type="molecule type" value="Genomic_DNA"/>
</dbReference>
<dbReference type="Gene3D" id="1.20.1250.20">
    <property type="entry name" value="MFS general substrate transporter like domains"/>
    <property type="match status" value="1"/>
</dbReference>
<dbReference type="PROSITE" id="PS51257">
    <property type="entry name" value="PROKAR_LIPOPROTEIN"/>
    <property type="match status" value="1"/>
</dbReference>
<feature type="transmembrane region" description="Helical" evidence="6">
    <location>
        <begin position="152"/>
        <end position="171"/>
    </location>
</feature>
<keyword evidence="3 6" id="KW-0812">Transmembrane</keyword>
<evidence type="ECO:0000256" key="2">
    <source>
        <dbReference type="ARBA" id="ARBA00005982"/>
    </source>
</evidence>
<feature type="transmembrane region" description="Helical" evidence="6">
    <location>
        <begin position="282"/>
        <end position="302"/>
    </location>
</feature>
<reference evidence="7 8" key="1">
    <citation type="journal article" date="2022" name="Nat. Plants">
        <title>Genomes of leafy and leafless Platanthera orchids illuminate the evolution of mycoheterotrophy.</title>
        <authorList>
            <person name="Li M.H."/>
            <person name="Liu K.W."/>
            <person name="Li Z."/>
            <person name="Lu H.C."/>
            <person name="Ye Q.L."/>
            <person name="Zhang D."/>
            <person name="Wang J.Y."/>
            <person name="Li Y.F."/>
            <person name="Zhong Z.M."/>
            <person name="Liu X."/>
            <person name="Yu X."/>
            <person name="Liu D.K."/>
            <person name="Tu X.D."/>
            <person name="Liu B."/>
            <person name="Hao Y."/>
            <person name="Liao X.Y."/>
            <person name="Jiang Y.T."/>
            <person name="Sun W.H."/>
            <person name="Chen J."/>
            <person name="Chen Y.Q."/>
            <person name="Ai Y."/>
            <person name="Zhai J.W."/>
            <person name="Wu S.S."/>
            <person name="Zhou Z."/>
            <person name="Hsiao Y.Y."/>
            <person name="Wu W.L."/>
            <person name="Chen Y.Y."/>
            <person name="Lin Y.F."/>
            <person name="Hsu J.L."/>
            <person name="Li C.Y."/>
            <person name="Wang Z.W."/>
            <person name="Zhao X."/>
            <person name="Zhong W.Y."/>
            <person name="Ma X.K."/>
            <person name="Ma L."/>
            <person name="Huang J."/>
            <person name="Chen G.Z."/>
            <person name="Huang M.Z."/>
            <person name="Huang L."/>
            <person name="Peng D.H."/>
            <person name="Luo Y.B."/>
            <person name="Zou S.Q."/>
            <person name="Chen S.P."/>
            <person name="Lan S."/>
            <person name="Tsai W.C."/>
            <person name="Van de Peer Y."/>
            <person name="Liu Z.J."/>
        </authorList>
    </citation>
    <scope>NUCLEOTIDE SEQUENCE [LARGE SCALE GENOMIC DNA]</scope>
    <source>
        <strain evidence="7">Lor287</strain>
    </source>
</reference>
<dbReference type="GO" id="GO:0022857">
    <property type="term" value="F:transmembrane transporter activity"/>
    <property type="evidence" value="ECO:0007669"/>
    <property type="project" value="InterPro"/>
</dbReference>
<feature type="transmembrane region" description="Helical" evidence="6">
    <location>
        <begin position="322"/>
        <end position="345"/>
    </location>
</feature>
<keyword evidence="8" id="KW-1185">Reference proteome</keyword>
<comment type="similarity">
    <text evidence="2">Belongs to the major facilitator superfamily. Proton-dependent oligopeptide transporter (POT/PTR) (TC 2.A.17) family.</text>
</comment>
<feature type="transmembrane region" description="Helical" evidence="6">
    <location>
        <begin position="79"/>
        <end position="109"/>
    </location>
</feature>
<dbReference type="InterPro" id="IPR000109">
    <property type="entry name" value="POT_fam"/>
</dbReference>
<feature type="transmembrane region" description="Helical" evidence="6">
    <location>
        <begin position="406"/>
        <end position="425"/>
    </location>
</feature>
<dbReference type="Pfam" id="PF00854">
    <property type="entry name" value="PTR2"/>
    <property type="match status" value="1"/>
</dbReference>
<evidence type="ECO:0000256" key="1">
    <source>
        <dbReference type="ARBA" id="ARBA00004141"/>
    </source>
</evidence>
<proteinExistence type="inferred from homology"/>
<feature type="transmembrane region" description="Helical" evidence="6">
    <location>
        <begin position="177"/>
        <end position="203"/>
    </location>
</feature>
<feature type="transmembrane region" description="Helical" evidence="6">
    <location>
        <begin position="45"/>
        <end position="67"/>
    </location>
</feature>